<evidence type="ECO:0000256" key="6">
    <source>
        <dbReference type="RuleBase" id="RU003915"/>
    </source>
</evidence>
<dbReference type="InterPro" id="IPR046357">
    <property type="entry name" value="PPIase_dom_sf"/>
</dbReference>
<keyword evidence="4 5" id="KW-0413">Isomerase</keyword>
<evidence type="ECO:0000259" key="8">
    <source>
        <dbReference type="PROSITE" id="PS50059"/>
    </source>
</evidence>
<dbReference type="AlphaFoldDB" id="A0A1G9X270"/>
<dbReference type="Proteomes" id="UP000183200">
    <property type="component" value="Unassembled WGS sequence"/>
</dbReference>
<evidence type="ECO:0000256" key="4">
    <source>
        <dbReference type="ARBA" id="ARBA00023235"/>
    </source>
</evidence>
<dbReference type="InterPro" id="IPR001179">
    <property type="entry name" value="PPIase_FKBP_dom"/>
</dbReference>
<dbReference type="PROSITE" id="PS50059">
    <property type="entry name" value="FKBP_PPIASE"/>
    <property type="match status" value="1"/>
</dbReference>
<evidence type="ECO:0000256" key="7">
    <source>
        <dbReference type="SAM" id="SignalP"/>
    </source>
</evidence>
<gene>
    <name evidence="9" type="ORF">SAMN05421820_105345</name>
</gene>
<comment type="similarity">
    <text evidence="2 6">Belongs to the FKBP-type PPIase family.</text>
</comment>
<feature type="signal peptide" evidence="7">
    <location>
        <begin position="1"/>
        <end position="19"/>
    </location>
</feature>
<comment type="catalytic activity">
    <reaction evidence="1 5 6">
        <text>[protein]-peptidylproline (omega=180) = [protein]-peptidylproline (omega=0)</text>
        <dbReference type="Rhea" id="RHEA:16237"/>
        <dbReference type="Rhea" id="RHEA-COMP:10747"/>
        <dbReference type="Rhea" id="RHEA-COMP:10748"/>
        <dbReference type="ChEBI" id="CHEBI:83833"/>
        <dbReference type="ChEBI" id="CHEBI:83834"/>
        <dbReference type="EC" id="5.2.1.8"/>
    </reaction>
</comment>
<organism evidence="9 10">
    <name type="scientific">Pedobacter steynii</name>
    <dbReference type="NCBI Taxonomy" id="430522"/>
    <lineage>
        <taxon>Bacteria</taxon>
        <taxon>Pseudomonadati</taxon>
        <taxon>Bacteroidota</taxon>
        <taxon>Sphingobacteriia</taxon>
        <taxon>Sphingobacteriales</taxon>
        <taxon>Sphingobacteriaceae</taxon>
        <taxon>Pedobacter</taxon>
    </lineage>
</organism>
<keyword evidence="3 5" id="KW-0697">Rotamase</keyword>
<evidence type="ECO:0000313" key="10">
    <source>
        <dbReference type="Proteomes" id="UP000183200"/>
    </source>
</evidence>
<proteinExistence type="inferred from homology"/>
<dbReference type="PANTHER" id="PTHR43811:SF19">
    <property type="entry name" value="39 KDA FK506-BINDING NUCLEAR PROTEIN"/>
    <property type="match status" value="1"/>
</dbReference>
<keyword evidence="10" id="KW-1185">Reference proteome</keyword>
<evidence type="ECO:0000256" key="1">
    <source>
        <dbReference type="ARBA" id="ARBA00000971"/>
    </source>
</evidence>
<evidence type="ECO:0000256" key="5">
    <source>
        <dbReference type="PROSITE-ProRule" id="PRU00277"/>
    </source>
</evidence>
<name>A0A1G9X270_9SPHI</name>
<accession>A0A1G9X270</accession>
<sequence length="164" mass="17942">MLKNKIFLGLFLLCGLFAACEKKKDYDPVTQLEIDKVIIAKYVKDSSITPVVVDPSGMTYRILATGTGAAPILTDSIQVSYTARVLGSKNPFETIPVERPVSLKLDALMIGWQTGLPLIAKGGQIRMFIPSSLAYMDFQGSSIPPNSILDYTVTLVDINKKKTK</sequence>
<dbReference type="SUPFAM" id="SSF54534">
    <property type="entry name" value="FKBP-like"/>
    <property type="match status" value="1"/>
</dbReference>
<dbReference type="EC" id="5.2.1.8" evidence="6"/>
<evidence type="ECO:0000313" key="9">
    <source>
        <dbReference type="EMBL" id="SDM90546.1"/>
    </source>
</evidence>
<dbReference type="OrthoDB" id="669809at2"/>
<dbReference type="RefSeq" id="WP_074608630.1">
    <property type="nucleotide sequence ID" value="NZ_FNGY01000005.1"/>
</dbReference>
<dbReference type="GO" id="GO:0003755">
    <property type="term" value="F:peptidyl-prolyl cis-trans isomerase activity"/>
    <property type="evidence" value="ECO:0007669"/>
    <property type="project" value="UniProtKB-UniRule"/>
</dbReference>
<feature type="domain" description="PPIase FKBP-type" evidence="8">
    <location>
        <begin position="74"/>
        <end position="159"/>
    </location>
</feature>
<dbReference type="PROSITE" id="PS51257">
    <property type="entry name" value="PROKAR_LIPOPROTEIN"/>
    <property type="match status" value="1"/>
</dbReference>
<reference evidence="10" key="1">
    <citation type="submission" date="2016-10" db="EMBL/GenBank/DDBJ databases">
        <authorList>
            <person name="Varghese N."/>
            <person name="Submissions S."/>
        </authorList>
    </citation>
    <scope>NUCLEOTIDE SEQUENCE [LARGE SCALE GENOMIC DNA]</scope>
    <source>
        <strain evidence="10">DSM 19110</strain>
    </source>
</reference>
<dbReference type="EMBL" id="FNGY01000005">
    <property type="protein sequence ID" value="SDM90546.1"/>
    <property type="molecule type" value="Genomic_DNA"/>
</dbReference>
<evidence type="ECO:0000256" key="3">
    <source>
        <dbReference type="ARBA" id="ARBA00023110"/>
    </source>
</evidence>
<evidence type="ECO:0000256" key="2">
    <source>
        <dbReference type="ARBA" id="ARBA00006577"/>
    </source>
</evidence>
<dbReference type="Pfam" id="PF00254">
    <property type="entry name" value="FKBP_C"/>
    <property type="match status" value="1"/>
</dbReference>
<dbReference type="Gene3D" id="3.10.50.40">
    <property type="match status" value="1"/>
</dbReference>
<dbReference type="PANTHER" id="PTHR43811">
    <property type="entry name" value="FKBP-TYPE PEPTIDYL-PROLYL CIS-TRANS ISOMERASE FKPA"/>
    <property type="match status" value="1"/>
</dbReference>
<protein>
    <recommendedName>
        <fullName evidence="6">Peptidyl-prolyl cis-trans isomerase</fullName>
        <ecNumber evidence="6">5.2.1.8</ecNumber>
    </recommendedName>
</protein>
<keyword evidence="7" id="KW-0732">Signal</keyword>
<feature type="chain" id="PRO_5010274276" description="Peptidyl-prolyl cis-trans isomerase" evidence="7">
    <location>
        <begin position="20"/>
        <end position="164"/>
    </location>
</feature>